<gene>
    <name evidence="2" type="ORF">RI844_19080</name>
</gene>
<dbReference type="PANTHER" id="PTHR19328:SF75">
    <property type="entry name" value="ALDOSE SUGAR DEHYDROGENASE YLII"/>
    <property type="match status" value="1"/>
</dbReference>
<dbReference type="InterPro" id="IPR013783">
    <property type="entry name" value="Ig-like_fold"/>
</dbReference>
<dbReference type="Pfam" id="PF22352">
    <property type="entry name" value="K319L-like_PKD"/>
    <property type="match status" value="1"/>
</dbReference>
<keyword evidence="3" id="KW-1185">Reference proteome</keyword>
<sequence>MFNAAKVSTFFSLKFLLISLLSLLIISFSSYSADFATGFEFTDTTGEFTRGTSPNTVTFKNGHAKTAAIASLYHDGMNAFMVQNNTGMVEFETPAGMVDVWLRAQTGAAGAEVRVYDINSNLTNTFMATTQWQQITLTSVDGISRLELVNNSSSYAVFDTFSFTAIDSPPGPLDDPLPIPIAEGGLKLKLELLASGLVAPLWGTSAPGVTDFIYVIDQVGSIWAINTITGIKTEIANLSSLLVPVGIADFGGYDERGLLGIAFHPDFVSNGKMYTYTSELVTENADFSTMPVAGTGDHQSVLREWSATIAGDSGIIIDNTPSRILFTIEQPQFNHNGGALAFDSSGLLYVSLGDGGNADDQGEGHGLTGNAQDNSNLLGTIVRIDPMGSNSENGNYGVPANNPFVNTIGREIFAFGLRNPYRMSFDVDTGDLYVADVGQNAIEEVNIVTVGGNYGWNKREGSFGFDANDTEDGFVFEQVDAMGTINPTVEYDHDEGRAVIGGFIYRGQTYENLQDRYLFADYDGPIFYINKEQTISTFKDEDTIDFGKVLGFGQDANNELYLLANTDGLPNGNSGSVYKVTVLPNTAPVANAGPDQTVNEGTIVNLDASASSDIDGDRLIYQWTQLAGTTVSLSDITEEKPSFTAPTVAANETLTFQLEVHDDHLPGEFADEVDILVQNAVAPEPKSGGGGGGGALSYLWLLAVLTGFFNRNRD</sequence>
<dbReference type="RefSeq" id="WP_348396227.1">
    <property type="nucleotide sequence ID" value="NZ_CP136600.1"/>
</dbReference>
<organism evidence="2 3">
    <name type="scientific">Thalassotalea fonticola</name>
    <dbReference type="NCBI Taxonomy" id="3065649"/>
    <lineage>
        <taxon>Bacteria</taxon>
        <taxon>Pseudomonadati</taxon>
        <taxon>Pseudomonadota</taxon>
        <taxon>Gammaproteobacteria</taxon>
        <taxon>Alteromonadales</taxon>
        <taxon>Colwelliaceae</taxon>
        <taxon>Thalassotalea</taxon>
    </lineage>
</organism>
<evidence type="ECO:0000313" key="3">
    <source>
        <dbReference type="Proteomes" id="UP001301442"/>
    </source>
</evidence>
<dbReference type="Gene3D" id="2.120.10.30">
    <property type="entry name" value="TolB, C-terminal domain"/>
    <property type="match status" value="1"/>
</dbReference>
<dbReference type="InterPro" id="IPR011042">
    <property type="entry name" value="6-blade_b-propeller_TolB-like"/>
</dbReference>
<dbReference type="PANTHER" id="PTHR19328">
    <property type="entry name" value="HEDGEHOG-INTERACTING PROTEIN"/>
    <property type="match status" value="1"/>
</dbReference>
<evidence type="ECO:0000313" key="2">
    <source>
        <dbReference type="EMBL" id="WOH37437.1"/>
    </source>
</evidence>
<dbReference type="InterPro" id="IPR011041">
    <property type="entry name" value="Quinoprot_gluc/sorb_DH_b-prop"/>
</dbReference>
<dbReference type="Gene3D" id="2.60.40.10">
    <property type="entry name" value="Immunoglobulins"/>
    <property type="match status" value="1"/>
</dbReference>
<name>A0ABZ0GNE3_9GAMM</name>
<dbReference type="EMBL" id="CP136600">
    <property type="protein sequence ID" value="WOH37437.1"/>
    <property type="molecule type" value="Genomic_DNA"/>
</dbReference>
<dbReference type="InterPro" id="IPR012938">
    <property type="entry name" value="Glc/Sorbosone_DH"/>
</dbReference>
<dbReference type="Pfam" id="PF07995">
    <property type="entry name" value="GSDH"/>
    <property type="match status" value="1"/>
</dbReference>
<proteinExistence type="predicted"/>
<feature type="domain" description="Glucose/Sorbosone dehydrogenase" evidence="1">
    <location>
        <begin position="254"/>
        <end position="521"/>
    </location>
</feature>
<protein>
    <submittedName>
        <fullName evidence="2">PQQ-dependent sugar dehydrogenase</fullName>
    </submittedName>
</protein>
<accession>A0ABZ0GNE3</accession>
<dbReference type="Proteomes" id="UP001301442">
    <property type="component" value="Chromosome"/>
</dbReference>
<evidence type="ECO:0000259" key="1">
    <source>
        <dbReference type="Pfam" id="PF07995"/>
    </source>
</evidence>
<dbReference type="SUPFAM" id="SSF50952">
    <property type="entry name" value="Soluble quinoprotein glucose dehydrogenase"/>
    <property type="match status" value="1"/>
</dbReference>
<reference evidence="2 3" key="1">
    <citation type="submission" date="2023-09" db="EMBL/GenBank/DDBJ databases">
        <authorList>
            <person name="Qi X."/>
        </authorList>
    </citation>
    <scope>NUCLEOTIDE SEQUENCE [LARGE SCALE GENOMIC DNA]</scope>
    <source>
        <strain evidence="2 3">S1-1</strain>
    </source>
</reference>